<dbReference type="PANTHER" id="PTHR17630:SF44">
    <property type="entry name" value="PROTEIN AIM2"/>
    <property type="match status" value="1"/>
</dbReference>
<evidence type="ECO:0000313" key="2">
    <source>
        <dbReference type="EMBL" id="TNY23248.1"/>
    </source>
</evidence>
<keyword evidence="3" id="KW-1185">Reference proteome</keyword>
<organism evidence="2 3">
    <name type="scientific">Rhodotorula diobovata</name>
    <dbReference type="NCBI Taxonomy" id="5288"/>
    <lineage>
        <taxon>Eukaryota</taxon>
        <taxon>Fungi</taxon>
        <taxon>Dikarya</taxon>
        <taxon>Basidiomycota</taxon>
        <taxon>Pucciniomycotina</taxon>
        <taxon>Microbotryomycetes</taxon>
        <taxon>Sporidiobolales</taxon>
        <taxon>Sporidiobolaceae</taxon>
        <taxon>Rhodotorula</taxon>
    </lineage>
</organism>
<sequence>MATAETSDAAKQAYLEAHRLEGEPKGTMAKLNGISYYLAKGNGDHTDKAIVLGTDLFGLGVPGPKLMADWFAQKLGFDVLVPDVFEGDYIDRDRLKPQLEVLDEQVKGKSFVGRLKHQASTLWALSYGIGPTYLVRHSASHTLSLAEKFCIDVRKEAGYTRLGFVGYAFGGSHAVHLAGSAKSPKPVDVVVAFHPAPIHAKDFKKVAVPFMLSLAEEDSFLSAPPVLAALASLPPSVPTQTYDDARGTVHGYGSRPDLARTEVREAFAIGLERTAEWFRAHL</sequence>
<protein>
    <recommendedName>
        <fullName evidence="1">Dienelactone hydrolase domain-containing protein</fullName>
    </recommendedName>
</protein>
<dbReference type="EMBL" id="SOZI01000013">
    <property type="protein sequence ID" value="TNY23248.1"/>
    <property type="molecule type" value="Genomic_DNA"/>
</dbReference>
<dbReference type="PANTHER" id="PTHR17630">
    <property type="entry name" value="DIENELACTONE HYDROLASE"/>
    <property type="match status" value="1"/>
</dbReference>
<reference evidence="2 3" key="1">
    <citation type="submission" date="2019-03" db="EMBL/GenBank/DDBJ databases">
        <title>Rhodosporidium diobovatum UCD-FST 08-225 genome sequencing, assembly, and annotation.</title>
        <authorList>
            <person name="Fakankun I.U."/>
            <person name="Fristensky B."/>
            <person name="Levin D.B."/>
        </authorList>
    </citation>
    <scope>NUCLEOTIDE SEQUENCE [LARGE SCALE GENOMIC DNA]</scope>
    <source>
        <strain evidence="2 3">UCD-FST 08-225</strain>
    </source>
</reference>
<accession>A0A5C5G297</accession>
<dbReference type="AlphaFoldDB" id="A0A5C5G297"/>
<dbReference type="GO" id="GO:0016787">
    <property type="term" value="F:hydrolase activity"/>
    <property type="evidence" value="ECO:0007669"/>
    <property type="project" value="InterPro"/>
</dbReference>
<dbReference type="STRING" id="5288.A0A5C5G297"/>
<dbReference type="SUPFAM" id="SSF53474">
    <property type="entry name" value="alpha/beta-Hydrolases"/>
    <property type="match status" value="1"/>
</dbReference>
<dbReference type="InterPro" id="IPR029058">
    <property type="entry name" value="AB_hydrolase_fold"/>
</dbReference>
<dbReference type="InterPro" id="IPR002925">
    <property type="entry name" value="Dienelactn_hydro"/>
</dbReference>
<dbReference type="Gene3D" id="3.40.50.1820">
    <property type="entry name" value="alpha/beta hydrolase"/>
    <property type="match status" value="1"/>
</dbReference>
<dbReference type="OrthoDB" id="17560at2759"/>
<comment type="caution">
    <text evidence="2">The sequence shown here is derived from an EMBL/GenBank/DDBJ whole genome shotgun (WGS) entry which is preliminary data.</text>
</comment>
<dbReference type="Pfam" id="PF01738">
    <property type="entry name" value="DLH"/>
    <property type="match status" value="1"/>
</dbReference>
<name>A0A5C5G297_9BASI</name>
<gene>
    <name evidence="2" type="ORF">DMC30DRAFT_414290</name>
</gene>
<feature type="domain" description="Dienelactone hydrolase" evidence="1">
    <location>
        <begin position="38"/>
        <end position="281"/>
    </location>
</feature>
<evidence type="ECO:0000313" key="3">
    <source>
        <dbReference type="Proteomes" id="UP000311382"/>
    </source>
</evidence>
<dbReference type="Proteomes" id="UP000311382">
    <property type="component" value="Unassembled WGS sequence"/>
</dbReference>
<proteinExistence type="predicted"/>
<evidence type="ECO:0000259" key="1">
    <source>
        <dbReference type="Pfam" id="PF01738"/>
    </source>
</evidence>